<feature type="domain" description="ATPase of the ABC class C-terminal" evidence="2">
    <location>
        <begin position="152"/>
        <end position="417"/>
    </location>
</feature>
<dbReference type="Proteomes" id="UP000312032">
    <property type="component" value="Unassembled WGS sequence"/>
</dbReference>
<sequence>MTLRDRLNSLDGKSYGAYKSLKGTHRVGELSVSIDRVQSDPFAPPSQLSVRMPFPLPVTSPVSAADLLTRRVHDRFRQVPGGKREGQLLIDAPTQHVLERTSVSFPAEGEVLLRIEAALPANGRRIRGRAAAQLLTRTLPQALSAALDVSAEELAHAADLLADQAYLREQLASNQLVAFIADGSVLPRRSGDSDVPLRDAVAFESPQSLRTSFDLPSGRQVSGMAIPEGITVIAGGGFHGKSTLLSALREGVYNHVAGDGRELAITRPDAVAVRAEDGRAVNRVDISPFITNLPTNADTTRFSTSNASGSTSQAAWVMEAIEAGTSCLLIDEDTSATNFMIRDERMRRLVPDEREPITPLLHRVTGLREAGVSTVLVTGGTSAFLDVADTVILMDAYQPRDCTQQARALAQTPPPHRGFAKPQPRSIRISTSGKKPPQAKGLHAIRIGHDSLDLSGLAQLVSPSQTRAIAHLLPKVEERLRAHEPLAQACSTALESWDSGRSGRLAKPRLQELMFAVNHLRA</sequence>
<name>A0A5C4U2D0_9CORY</name>
<dbReference type="InterPro" id="IPR046833">
    <property type="entry name" value="ABC_N"/>
</dbReference>
<dbReference type="Pfam" id="PF20446">
    <property type="entry name" value="ABC_N"/>
    <property type="match status" value="1"/>
</dbReference>
<dbReference type="InterPro" id="IPR046834">
    <property type="entry name" value="ABC_ATPase_C"/>
</dbReference>
<organism evidence="5 6">
    <name type="scientific">Corynebacterium tapiri</name>
    <dbReference type="NCBI Taxonomy" id="1448266"/>
    <lineage>
        <taxon>Bacteria</taxon>
        <taxon>Bacillati</taxon>
        <taxon>Actinomycetota</taxon>
        <taxon>Actinomycetes</taxon>
        <taxon>Mycobacteriales</taxon>
        <taxon>Corynebacteriaceae</taxon>
        <taxon>Corynebacterium</taxon>
    </lineage>
</organism>
<evidence type="ECO:0000259" key="3">
    <source>
        <dbReference type="Pfam" id="PF20446"/>
    </source>
</evidence>
<feature type="domain" description="MRB1590-like C-terminal" evidence="4">
    <location>
        <begin position="438"/>
        <end position="521"/>
    </location>
</feature>
<evidence type="ECO:0000259" key="4">
    <source>
        <dbReference type="Pfam" id="PF21117"/>
    </source>
</evidence>
<dbReference type="SUPFAM" id="SSF52540">
    <property type="entry name" value="P-loop containing nucleoside triphosphate hydrolases"/>
    <property type="match status" value="1"/>
</dbReference>
<accession>A0A5C4U2D0</accession>
<dbReference type="InterPro" id="IPR019195">
    <property type="entry name" value="ABC_ATPase_put"/>
</dbReference>
<dbReference type="Pfam" id="PF21117">
    <property type="entry name" value="MRB1590_C"/>
    <property type="match status" value="1"/>
</dbReference>
<gene>
    <name evidence="5" type="ORF">FHE74_09820</name>
</gene>
<protein>
    <submittedName>
        <fullName evidence="5">ATPase of the ABC class</fullName>
    </submittedName>
</protein>
<dbReference type="RefSeq" id="WP_139466342.1">
    <property type="nucleotide sequence ID" value="NZ_VDHJ01000016.1"/>
</dbReference>
<dbReference type="InterPro" id="IPR049069">
    <property type="entry name" value="MRB1590-like_C"/>
</dbReference>
<dbReference type="InterPro" id="IPR027417">
    <property type="entry name" value="P-loop_NTPase"/>
</dbReference>
<dbReference type="AlphaFoldDB" id="A0A5C4U2D0"/>
<proteinExistence type="predicted"/>
<feature type="domain" description="ATPase of the ABC class N-terminal" evidence="3">
    <location>
        <begin position="2"/>
        <end position="147"/>
    </location>
</feature>
<feature type="region of interest" description="Disordered" evidence="1">
    <location>
        <begin position="410"/>
        <end position="439"/>
    </location>
</feature>
<dbReference type="EMBL" id="VDHJ01000016">
    <property type="protein sequence ID" value="TNL95074.1"/>
    <property type="molecule type" value="Genomic_DNA"/>
</dbReference>
<keyword evidence="6" id="KW-1185">Reference proteome</keyword>
<dbReference type="PANTHER" id="PTHR38149">
    <property type="entry name" value="ATPASE"/>
    <property type="match status" value="1"/>
</dbReference>
<dbReference type="OrthoDB" id="9809999at2"/>
<evidence type="ECO:0000256" key="1">
    <source>
        <dbReference type="SAM" id="MobiDB-lite"/>
    </source>
</evidence>
<evidence type="ECO:0000313" key="6">
    <source>
        <dbReference type="Proteomes" id="UP000312032"/>
    </source>
</evidence>
<reference evidence="5 6" key="1">
    <citation type="submission" date="2019-06" db="EMBL/GenBank/DDBJ databases">
        <authorList>
            <person name="Li J."/>
        </authorList>
    </citation>
    <scope>NUCLEOTIDE SEQUENCE [LARGE SCALE GENOMIC DNA]</scope>
    <source>
        <strain evidence="5 6">LMG 28165</strain>
    </source>
</reference>
<evidence type="ECO:0000313" key="5">
    <source>
        <dbReference type="EMBL" id="TNL95074.1"/>
    </source>
</evidence>
<dbReference type="Pfam" id="PF09818">
    <property type="entry name" value="ABC_ATPase"/>
    <property type="match status" value="1"/>
</dbReference>
<dbReference type="PANTHER" id="PTHR38149:SF1">
    <property type="entry name" value="ATPASE"/>
    <property type="match status" value="1"/>
</dbReference>
<comment type="caution">
    <text evidence="5">The sequence shown here is derived from an EMBL/GenBank/DDBJ whole genome shotgun (WGS) entry which is preliminary data.</text>
</comment>
<evidence type="ECO:0000259" key="2">
    <source>
        <dbReference type="Pfam" id="PF09818"/>
    </source>
</evidence>